<reference evidence="1" key="1">
    <citation type="journal article" date="2011" name="PLoS Biol.">
        <title>Gene gain and loss during evolution of obligate parasitism in the white rust pathogen of Arabidopsis thaliana.</title>
        <authorList>
            <person name="Kemen E."/>
            <person name="Gardiner A."/>
            <person name="Schultz-Larsen T."/>
            <person name="Kemen A.C."/>
            <person name="Balmuth A.L."/>
            <person name="Robert-Seilaniantz A."/>
            <person name="Bailey K."/>
            <person name="Holub E."/>
            <person name="Studholme D.J."/>
            <person name="Maclean D."/>
            <person name="Jones J.D."/>
        </authorList>
    </citation>
    <scope>NUCLEOTIDE SEQUENCE</scope>
</reference>
<protein>
    <submittedName>
        <fullName evidence="1">AlNc14C244G9526 protein</fullName>
    </submittedName>
</protein>
<reference evidence="1" key="2">
    <citation type="submission" date="2011-02" db="EMBL/GenBank/DDBJ databases">
        <authorList>
            <person name="MacLean D."/>
        </authorList>
    </citation>
    <scope>NUCLEOTIDE SEQUENCE</scope>
</reference>
<proteinExistence type="predicted"/>
<dbReference type="HOGENOM" id="CLU_1963659_0_0_1"/>
<gene>
    <name evidence="1" type="primary">AlNc14C244G9526</name>
    <name evidence="1" type="ORF">ALNC14_106730</name>
</gene>
<sequence length="128" mass="14429">MVAVEACNICIYRGYHNVGSRDGYIHTSGVPSIALKLWLSMPDETNILNCIRLLSDCVGSTLSYTEGCQIKHSLSCWRASRTISQSCSRVCSREVDGIINLYSCQLKRIVVTTTAWRCRKEMNMTKKE</sequence>
<dbReference type="EMBL" id="FR824289">
    <property type="protein sequence ID" value="CCA24529.1"/>
    <property type="molecule type" value="Genomic_DNA"/>
</dbReference>
<accession>F0WT42</accession>
<dbReference type="AlphaFoldDB" id="F0WT42"/>
<evidence type="ECO:0000313" key="1">
    <source>
        <dbReference type="EMBL" id="CCA24529.1"/>
    </source>
</evidence>
<name>F0WT42_9STRA</name>
<organism evidence="1">
    <name type="scientific">Albugo laibachii Nc14</name>
    <dbReference type="NCBI Taxonomy" id="890382"/>
    <lineage>
        <taxon>Eukaryota</taxon>
        <taxon>Sar</taxon>
        <taxon>Stramenopiles</taxon>
        <taxon>Oomycota</taxon>
        <taxon>Peronosporomycetes</taxon>
        <taxon>Albuginales</taxon>
        <taxon>Albuginaceae</taxon>
        <taxon>Albugo</taxon>
    </lineage>
</organism>